<protein>
    <recommendedName>
        <fullName evidence="3">Secreted protein</fullName>
    </recommendedName>
</protein>
<keyword evidence="2" id="KW-1185">Reference proteome</keyword>
<organism evidence="1 2">
    <name type="scientific">Actinomadura fibrosa</name>
    <dbReference type="NCBI Taxonomy" id="111802"/>
    <lineage>
        <taxon>Bacteria</taxon>
        <taxon>Bacillati</taxon>
        <taxon>Actinomycetota</taxon>
        <taxon>Actinomycetes</taxon>
        <taxon>Streptosporangiales</taxon>
        <taxon>Thermomonosporaceae</taxon>
        <taxon>Actinomadura</taxon>
    </lineage>
</organism>
<reference evidence="2" key="1">
    <citation type="journal article" date="2019" name="Int. J. Syst. Evol. Microbiol.">
        <title>The Global Catalogue of Microorganisms (GCM) 10K type strain sequencing project: providing services to taxonomists for standard genome sequencing and annotation.</title>
        <authorList>
            <consortium name="The Broad Institute Genomics Platform"/>
            <consortium name="The Broad Institute Genome Sequencing Center for Infectious Disease"/>
            <person name="Wu L."/>
            <person name="Ma J."/>
        </authorList>
    </citation>
    <scope>NUCLEOTIDE SEQUENCE [LARGE SCALE GENOMIC DNA]</scope>
    <source>
        <strain evidence="2">JCM 9371</strain>
    </source>
</reference>
<sequence>MSWIPLLATVIGAIIGLGSGLLTDQLRSRREQTDKWKIARREAYANYLSSLHDANEGMRAVSLGEHPPELTRKAAARAAFRAAGVSKAREHIILIAPEPVVSSADDAFRDLRTMRDRIGAGDTQAQYEPVLTAYGEHLHALRQAIRHDLGVSGPTPHIPI</sequence>
<comment type="caution">
    <text evidence="1">The sequence shown here is derived from an EMBL/GenBank/DDBJ whole genome shotgun (WGS) entry which is preliminary data.</text>
</comment>
<gene>
    <name evidence="1" type="ORF">ACFQZM_32450</name>
</gene>
<evidence type="ECO:0000313" key="1">
    <source>
        <dbReference type="EMBL" id="MFD0689240.1"/>
    </source>
</evidence>
<dbReference type="EMBL" id="JBHTGP010000016">
    <property type="protein sequence ID" value="MFD0689240.1"/>
    <property type="molecule type" value="Genomic_DNA"/>
</dbReference>
<evidence type="ECO:0000313" key="2">
    <source>
        <dbReference type="Proteomes" id="UP001597063"/>
    </source>
</evidence>
<proteinExistence type="predicted"/>
<dbReference type="Proteomes" id="UP001597063">
    <property type="component" value="Unassembled WGS sequence"/>
</dbReference>
<dbReference type="RefSeq" id="WP_131757659.1">
    <property type="nucleotide sequence ID" value="NZ_CAACUY010000035.1"/>
</dbReference>
<evidence type="ECO:0008006" key="3">
    <source>
        <dbReference type="Google" id="ProtNLM"/>
    </source>
</evidence>
<accession>A0ABW2XTX4</accession>
<name>A0ABW2XTX4_9ACTN</name>